<evidence type="ECO:0000313" key="1">
    <source>
        <dbReference type="EMBL" id="KAK9942911.1"/>
    </source>
</evidence>
<dbReference type="AlphaFoldDB" id="A0AAW1Y328"/>
<reference evidence="1 2" key="1">
    <citation type="journal article" date="2023" name="G3 (Bethesda)">
        <title>A chromosome-length genome assembly and annotation of blackberry (Rubus argutus, cv. 'Hillquist').</title>
        <authorList>
            <person name="Bruna T."/>
            <person name="Aryal R."/>
            <person name="Dudchenko O."/>
            <person name="Sargent D.J."/>
            <person name="Mead D."/>
            <person name="Buti M."/>
            <person name="Cavallini A."/>
            <person name="Hytonen T."/>
            <person name="Andres J."/>
            <person name="Pham M."/>
            <person name="Weisz D."/>
            <person name="Mascagni F."/>
            <person name="Usai G."/>
            <person name="Natali L."/>
            <person name="Bassil N."/>
            <person name="Fernandez G.E."/>
            <person name="Lomsadze A."/>
            <person name="Armour M."/>
            <person name="Olukolu B."/>
            <person name="Poorten T."/>
            <person name="Britton C."/>
            <person name="Davik J."/>
            <person name="Ashrafi H."/>
            <person name="Aiden E.L."/>
            <person name="Borodovsky M."/>
            <person name="Worthington M."/>
        </authorList>
    </citation>
    <scope>NUCLEOTIDE SEQUENCE [LARGE SCALE GENOMIC DNA]</scope>
    <source>
        <strain evidence="1">PI 553951</strain>
    </source>
</reference>
<name>A0AAW1Y328_RUBAR</name>
<evidence type="ECO:0000313" key="2">
    <source>
        <dbReference type="Proteomes" id="UP001457282"/>
    </source>
</evidence>
<accession>A0AAW1Y328</accession>
<proteinExistence type="predicted"/>
<keyword evidence="2" id="KW-1185">Reference proteome</keyword>
<gene>
    <name evidence="1" type="ORF">M0R45_008554</name>
</gene>
<organism evidence="1 2">
    <name type="scientific">Rubus argutus</name>
    <name type="common">Southern blackberry</name>
    <dbReference type="NCBI Taxonomy" id="59490"/>
    <lineage>
        <taxon>Eukaryota</taxon>
        <taxon>Viridiplantae</taxon>
        <taxon>Streptophyta</taxon>
        <taxon>Embryophyta</taxon>
        <taxon>Tracheophyta</taxon>
        <taxon>Spermatophyta</taxon>
        <taxon>Magnoliopsida</taxon>
        <taxon>eudicotyledons</taxon>
        <taxon>Gunneridae</taxon>
        <taxon>Pentapetalae</taxon>
        <taxon>rosids</taxon>
        <taxon>fabids</taxon>
        <taxon>Rosales</taxon>
        <taxon>Rosaceae</taxon>
        <taxon>Rosoideae</taxon>
        <taxon>Rosoideae incertae sedis</taxon>
        <taxon>Rubus</taxon>
    </lineage>
</organism>
<comment type="caution">
    <text evidence="1">The sequence shown here is derived from an EMBL/GenBank/DDBJ whole genome shotgun (WGS) entry which is preliminary data.</text>
</comment>
<dbReference type="Proteomes" id="UP001457282">
    <property type="component" value="Unassembled WGS sequence"/>
</dbReference>
<dbReference type="EMBL" id="JBEDUW010000002">
    <property type="protein sequence ID" value="KAK9942911.1"/>
    <property type="molecule type" value="Genomic_DNA"/>
</dbReference>
<protein>
    <submittedName>
        <fullName evidence="1">Uncharacterized protein</fullName>
    </submittedName>
</protein>
<sequence>MTPSMLQLKDATNCFRLPVQFPPTIVLNPEVEVIEPVVKGTLNVFKASFEVKIKRVVSLLLLCPSILGGLKVKCRMRLAGGMGV</sequence>